<feature type="binding site" evidence="12">
    <location>
        <position position="81"/>
    </location>
    <ligand>
        <name>substrate</name>
    </ligand>
</feature>
<dbReference type="EMBL" id="LIZT01000032">
    <property type="protein sequence ID" value="KPJ50052.1"/>
    <property type="molecule type" value="Genomic_DNA"/>
</dbReference>
<gene>
    <name evidence="17" type="ORF">AMJ40_04110</name>
</gene>
<evidence type="ECO:0000256" key="11">
    <source>
        <dbReference type="ARBA" id="ARBA00047872"/>
    </source>
</evidence>
<keyword evidence="10" id="KW-0457">Lysine biosynthesis</keyword>
<name>A0A0S7WIP5_UNCT6</name>
<comment type="pathway">
    <text evidence="1 14">Amino-acid biosynthesis; L-lysine biosynthesis via DAP pathway; (S)-tetrahydrodipicolinate from L-aspartate: step 1/4.</text>
</comment>
<feature type="domain" description="Aspartokinase ACT" evidence="16">
    <location>
        <begin position="346"/>
        <end position="404"/>
    </location>
</feature>
<dbReference type="InterPro" id="IPR001341">
    <property type="entry name" value="Asp_kinase"/>
</dbReference>
<dbReference type="InterPro" id="IPR001048">
    <property type="entry name" value="Asp/Glu/Uridylate_kinase"/>
</dbReference>
<dbReference type="GO" id="GO:0005829">
    <property type="term" value="C:cytosol"/>
    <property type="evidence" value="ECO:0007669"/>
    <property type="project" value="TreeGrafter"/>
</dbReference>
<keyword evidence="7 12" id="KW-0547">Nucleotide-binding</keyword>
<evidence type="ECO:0000256" key="9">
    <source>
        <dbReference type="ARBA" id="ARBA00022840"/>
    </source>
</evidence>
<evidence type="ECO:0000256" key="1">
    <source>
        <dbReference type="ARBA" id="ARBA00004766"/>
    </source>
</evidence>
<evidence type="ECO:0000256" key="2">
    <source>
        <dbReference type="ARBA" id="ARBA00004986"/>
    </source>
</evidence>
<sequence>MAFLYSLVRVVVKKFGGKLLQNTERIKQVAETVVQDKRSGQEIVCVVSAMGDTTNQLFNLARQITPTPPIRELDMLLTAGERISISLLSMAIHSLGFDAISFTGSQSGIITDPHHTRARIVRVTPVRIRDELAKGKIVVVAGFQGVSENREITTLGRGGSDITAVALSKSLGSNECELYKEVGGIYSVDPHLVHDSKKIERISYTEMVELAALGAGVVHPRAVEIAERNKIVIRVRSLNGEVGTVIEEQQAIEKPSVKGMAVDEKIAMVTLLGVSRTSGFLEQIISILAEHNIPVRFFFHGAGDEACDLSFIISEDDCDCALSLIENLSKRLTIKQIICRKDVGQLSVIGSGIGSDSHILSTVFSVLSKDHVHIDAVYTSEVRIALVMKREQTDLAVRSLATTFGLKK</sequence>
<dbReference type="InterPro" id="IPR054352">
    <property type="entry name" value="ACT_Aspartokinase"/>
</dbReference>
<evidence type="ECO:0000256" key="6">
    <source>
        <dbReference type="ARBA" id="ARBA00022679"/>
    </source>
</evidence>
<dbReference type="UniPathway" id="UPA00034">
    <property type="reaction ID" value="UER00015"/>
</dbReference>
<dbReference type="PATRIC" id="fig|1703771.3.peg.1184"/>
<evidence type="ECO:0000256" key="7">
    <source>
        <dbReference type="ARBA" id="ARBA00022741"/>
    </source>
</evidence>
<dbReference type="UniPathway" id="UPA00050">
    <property type="reaction ID" value="UER00461"/>
</dbReference>
<dbReference type="PANTHER" id="PTHR21499:SF3">
    <property type="entry name" value="ASPARTOKINASE"/>
    <property type="match status" value="1"/>
</dbReference>
<keyword evidence="8 13" id="KW-0418">Kinase</keyword>
<evidence type="ECO:0000259" key="16">
    <source>
        <dbReference type="Pfam" id="PF22468"/>
    </source>
</evidence>
<reference evidence="17 18" key="1">
    <citation type="journal article" date="2015" name="Microbiome">
        <title>Genomic resolution of linkages in carbon, nitrogen, and sulfur cycling among widespread estuary sediment bacteria.</title>
        <authorList>
            <person name="Baker B.J."/>
            <person name="Lazar C.S."/>
            <person name="Teske A.P."/>
            <person name="Dick G.J."/>
        </authorList>
    </citation>
    <scope>NUCLEOTIDE SEQUENCE [LARGE SCALE GENOMIC DNA]</scope>
    <source>
        <strain evidence="17">DG_26</strain>
    </source>
</reference>
<dbReference type="GO" id="GO:0009088">
    <property type="term" value="P:threonine biosynthetic process"/>
    <property type="evidence" value="ECO:0007669"/>
    <property type="project" value="UniProtKB-UniPathway"/>
</dbReference>
<feature type="binding site" evidence="12">
    <location>
        <position position="186"/>
    </location>
    <ligand>
        <name>ATP</name>
        <dbReference type="ChEBI" id="CHEBI:30616"/>
    </ligand>
</feature>
<dbReference type="InterPro" id="IPR005260">
    <property type="entry name" value="Asp_kin_monofn"/>
</dbReference>
<evidence type="ECO:0000256" key="8">
    <source>
        <dbReference type="ARBA" id="ARBA00022777"/>
    </source>
</evidence>
<dbReference type="Gene3D" id="3.40.1160.10">
    <property type="entry name" value="Acetylglutamate kinase-like"/>
    <property type="match status" value="1"/>
</dbReference>
<proteinExistence type="inferred from homology"/>
<evidence type="ECO:0000313" key="18">
    <source>
        <dbReference type="Proteomes" id="UP000051124"/>
    </source>
</evidence>
<dbReference type="EC" id="2.7.2.4" evidence="13"/>
<feature type="domain" description="Aspartate/glutamate/uridylate kinase" evidence="15">
    <location>
        <begin position="10"/>
        <end position="236"/>
    </location>
</feature>
<dbReference type="PANTHER" id="PTHR21499">
    <property type="entry name" value="ASPARTATE KINASE"/>
    <property type="match status" value="1"/>
</dbReference>
<dbReference type="SUPFAM" id="SSF53633">
    <property type="entry name" value="Carbamate kinase-like"/>
    <property type="match status" value="1"/>
</dbReference>
<evidence type="ECO:0000256" key="14">
    <source>
        <dbReference type="RuleBase" id="RU004249"/>
    </source>
</evidence>
<comment type="caution">
    <text evidence="17">The sequence shown here is derived from an EMBL/GenBank/DDBJ whole genome shotgun (WGS) entry which is preliminary data.</text>
</comment>
<dbReference type="GO" id="GO:0009090">
    <property type="term" value="P:homoserine biosynthetic process"/>
    <property type="evidence" value="ECO:0007669"/>
    <property type="project" value="TreeGrafter"/>
</dbReference>
<dbReference type="GO" id="GO:0005524">
    <property type="term" value="F:ATP binding"/>
    <property type="evidence" value="ECO:0007669"/>
    <property type="project" value="UniProtKB-KW"/>
</dbReference>
<comment type="similarity">
    <text evidence="4 13">Belongs to the aspartokinase family.</text>
</comment>
<dbReference type="Pfam" id="PF00696">
    <property type="entry name" value="AA_kinase"/>
    <property type="match status" value="1"/>
</dbReference>
<dbReference type="Pfam" id="PF22468">
    <property type="entry name" value="ACT_9"/>
    <property type="match status" value="1"/>
</dbReference>
<evidence type="ECO:0000256" key="5">
    <source>
        <dbReference type="ARBA" id="ARBA00022605"/>
    </source>
</evidence>
<evidence type="ECO:0000256" key="13">
    <source>
        <dbReference type="RuleBase" id="RU003448"/>
    </source>
</evidence>
<dbReference type="NCBIfam" id="TIGR00657">
    <property type="entry name" value="asp_kinases"/>
    <property type="match status" value="1"/>
</dbReference>
<feature type="binding site" evidence="12">
    <location>
        <position position="54"/>
    </location>
    <ligand>
        <name>substrate</name>
    </ligand>
</feature>
<evidence type="ECO:0000256" key="4">
    <source>
        <dbReference type="ARBA" id="ARBA00010122"/>
    </source>
</evidence>
<dbReference type="Proteomes" id="UP000051124">
    <property type="component" value="Unassembled WGS sequence"/>
</dbReference>
<dbReference type="Gene3D" id="3.30.2130.10">
    <property type="entry name" value="VC0802-like"/>
    <property type="match status" value="1"/>
</dbReference>
<comment type="pathway">
    <text evidence="2 14">Amino-acid biosynthesis; L-methionine biosynthesis via de novo pathway; L-homoserine from L-aspartate: step 1/3.</text>
</comment>
<dbReference type="UniPathway" id="UPA00051">
    <property type="reaction ID" value="UER00462"/>
</dbReference>
<accession>A0A0S7WIP5</accession>
<evidence type="ECO:0000259" key="15">
    <source>
        <dbReference type="Pfam" id="PF00696"/>
    </source>
</evidence>
<keyword evidence="6 13" id="KW-0808">Transferase</keyword>
<comment type="pathway">
    <text evidence="3 14">Amino-acid biosynthesis; L-threonine biosynthesis; L-threonine from L-aspartate: step 1/5.</text>
</comment>
<dbReference type="InterPro" id="IPR041740">
    <property type="entry name" value="AKii-LysC-BS"/>
</dbReference>
<feature type="binding site" evidence="12">
    <location>
        <begin position="14"/>
        <end position="17"/>
    </location>
    <ligand>
        <name>ATP</name>
        <dbReference type="ChEBI" id="CHEBI:30616"/>
    </ligand>
</feature>
<dbReference type="FunFam" id="3.40.1160.10:FF:000002">
    <property type="entry name" value="Aspartokinase"/>
    <property type="match status" value="1"/>
</dbReference>
<dbReference type="SUPFAM" id="SSF55021">
    <property type="entry name" value="ACT-like"/>
    <property type="match status" value="2"/>
</dbReference>
<evidence type="ECO:0000256" key="3">
    <source>
        <dbReference type="ARBA" id="ARBA00005139"/>
    </source>
</evidence>
<dbReference type="NCBIfam" id="NF005154">
    <property type="entry name" value="PRK06635.1-2"/>
    <property type="match status" value="1"/>
</dbReference>
<dbReference type="GO" id="GO:0009089">
    <property type="term" value="P:lysine biosynthetic process via diaminopimelate"/>
    <property type="evidence" value="ECO:0007669"/>
    <property type="project" value="UniProtKB-UniPathway"/>
</dbReference>
<comment type="catalytic activity">
    <reaction evidence="11 13">
        <text>L-aspartate + ATP = 4-phospho-L-aspartate + ADP</text>
        <dbReference type="Rhea" id="RHEA:23776"/>
        <dbReference type="ChEBI" id="CHEBI:29991"/>
        <dbReference type="ChEBI" id="CHEBI:30616"/>
        <dbReference type="ChEBI" id="CHEBI:57535"/>
        <dbReference type="ChEBI" id="CHEBI:456216"/>
        <dbReference type="EC" id="2.7.2.4"/>
    </reaction>
</comment>
<dbReference type="NCBIfam" id="NF005155">
    <property type="entry name" value="PRK06635.1-4"/>
    <property type="match status" value="1"/>
</dbReference>
<evidence type="ECO:0000256" key="12">
    <source>
        <dbReference type="PIRSR" id="PIRSR000726-1"/>
    </source>
</evidence>
<protein>
    <recommendedName>
        <fullName evidence="13">Aspartokinase</fullName>
        <ecNumber evidence="13">2.7.2.4</ecNumber>
    </recommendedName>
</protein>
<keyword evidence="5 14" id="KW-0028">Amino-acid biosynthesis</keyword>
<evidence type="ECO:0000313" key="17">
    <source>
        <dbReference type="EMBL" id="KPJ50052.1"/>
    </source>
</evidence>
<dbReference type="CDD" id="cd04868">
    <property type="entry name" value="ACT_AK-like"/>
    <property type="match status" value="1"/>
</dbReference>
<dbReference type="AlphaFoldDB" id="A0A0S7WIP5"/>
<dbReference type="InterPro" id="IPR036393">
    <property type="entry name" value="AceGlu_kinase-like_sf"/>
</dbReference>
<dbReference type="PIRSF" id="PIRSF000726">
    <property type="entry name" value="Asp_kin"/>
    <property type="match status" value="1"/>
</dbReference>
<dbReference type="InterPro" id="IPR045865">
    <property type="entry name" value="ACT-like_dom_sf"/>
</dbReference>
<dbReference type="GO" id="GO:0004072">
    <property type="term" value="F:aspartate kinase activity"/>
    <property type="evidence" value="ECO:0007669"/>
    <property type="project" value="UniProtKB-EC"/>
</dbReference>
<keyword evidence="9 12" id="KW-0067">ATP-binding</keyword>
<dbReference type="CDD" id="cd04261">
    <property type="entry name" value="AAK_AKii-LysC-BS"/>
    <property type="match status" value="1"/>
</dbReference>
<evidence type="ECO:0000256" key="10">
    <source>
        <dbReference type="ARBA" id="ARBA00023154"/>
    </source>
</evidence>
<organism evidence="17 18">
    <name type="scientific">candidate division TA06 bacterium DG_26</name>
    <dbReference type="NCBI Taxonomy" id="1703771"/>
    <lineage>
        <taxon>Bacteria</taxon>
        <taxon>Bacteria division TA06</taxon>
    </lineage>
</organism>